<protein>
    <recommendedName>
        <fullName evidence="4 12">Trigger factor</fullName>
        <shortName evidence="12">TF</shortName>
        <ecNumber evidence="3 12">5.2.1.8</ecNumber>
    </recommendedName>
    <alternativeName>
        <fullName evidence="11 12">PPIase</fullName>
    </alternativeName>
</protein>
<dbReference type="GO" id="GO:0043022">
    <property type="term" value="F:ribosome binding"/>
    <property type="evidence" value="ECO:0007669"/>
    <property type="project" value="TreeGrafter"/>
</dbReference>
<keyword evidence="18" id="KW-1185">Reference proteome</keyword>
<proteinExistence type="inferred from homology"/>
<evidence type="ECO:0000313" key="18">
    <source>
        <dbReference type="Proteomes" id="UP000253908"/>
    </source>
</evidence>
<gene>
    <name evidence="12" type="primary">tig</name>
    <name evidence="17" type="ORF">CUC15_12045</name>
</gene>
<evidence type="ECO:0000256" key="1">
    <source>
        <dbReference type="ARBA" id="ARBA00000971"/>
    </source>
</evidence>
<keyword evidence="8 12" id="KW-0413">Isomerase</keyword>
<dbReference type="InterPro" id="IPR005215">
    <property type="entry name" value="Trig_fac"/>
</dbReference>
<dbReference type="GO" id="GO:0051083">
    <property type="term" value="P:'de novo' cotranslational protein folding"/>
    <property type="evidence" value="ECO:0007669"/>
    <property type="project" value="TreeGrafter"/>
</dbReference>
<keyword evidence="5 12" id="KW-0132">Cell division</keyword>
<dbReference type="InterPro" id="IPR008880">
    <property type="entry name" value="Trigger_fac_C"/>
</dbReference>
<evidence type="ECO:0000256" key="9">
    <source>
        <dbReference type="ARBA" id="ARBA00023306"/>
    </source>
</evidence>
<keyword evidence="12" id="KW-0963">Cytoplasm</keyword>
<organism evidence="17 18">
    <name type="scientific">Oceanobacillus zhaokaii</name>
    <dbReference type="NCBI Taxonomy" id="2052660"/>
    <lineage>
        <taxon>Bacteria</taxon>
        <taxon>Bacillati</taxon>
        <taxon>Bacillota</taxon>
        <taxon>Bacilli</taxon>
        <taxon>Bacillales</taxon>
        <taxon>Bacillaceae</taxon>
        <taxon>Oceanobacillus</taxon>
    </lineage>
</organism>
<dbReference type="InterPro" id="IPR001179">
    <property type="entry name" value="PPIase_FKBP_dom"/>
</dbReference>
<dbReference type="SUPFAM" id="SSF102735">
    <property type="entry name" value="Trigger factor ribosome-binding domain"/>
    <property type="match status" value="1"/>
</dbReference>
<evidence type="ECO:0000256" key="15">
    <source>
        <dbReference type="SAM" id="Coils"/>
    </source>
</evidence>
<keyword evidence="7 12" id="KW-0143">Chaperone</keyword>
<dbReference type="PANTHER" id="PTHR30560:SF3">
    <property type="entry name" value="TRIGGER FACTOR-LIKE PROTEIN TIG, CHLOROPLASTIC"/>
    <property type="match status" value="1"/>
</dbReference>
<dbReference type="InterPro" id="IPR046357">
    <property type="entry name" value="PPIase_dom_sf"/>
</dbReference>
<sequence>MTAKWEKQEGNKGTLTFEVSAEEFDKALDQAFKKVVKEVQVPGFRKGKMPRGMFEKRFGVESLYQDAVDIVLPEAYKNAIDETDIFPIDQPQVDIDQIEKGKTLVFTAEVEVKPEVTLGEYKGLEIDVPSVEVTDEDVNKEIEQLRERHAELVVKEEGTVEEGDTVVMDFEGFTDGVAFDGGKGENHSLEIGSGQFIPGFEEQLVGKALDEDTEIKVTFPEDYHAEELAGKEATFKVKIHEVKFKELPELDDEFAKDVDEEVETLDELKKKKREQLEAELKQDVENQKREDLIAKASENAQVDIPDAMVETELEQMVREFEQRLQMQGMTLEMYTQFSGQDEAALKEQMKEDAAKRVKTNLTLEAITKAEDISVTDEDVNEELGKMAEMYGIDAEQLVPMLGGNTDTIKSDLQMRKAIEFLVDNSKTSN</sequence>
<evidence type="ECO:0000313" key="17">
    <source>
        <dbReference type="EMBL" id="AXI09610.1"/>
    </source>
</evidence>
<comment type="subcellular location">
    <subcellularLocation>
        <location evidence="12">Cytoplasm</location>
    </subcellularLocation>
    <text evidence="12">About half TF is bound to the ribosome near the polypeptide exit tunnel while the other half is free in the cytoplasm.</text>
</comment>
<evidence type="ECO:0000256" key="11">
    <source>
        <dbReference type="ARBA" id="ARBA00029986"/>
    </source>
</evidence>
<dbReference type="Pfam" id="PF00254">
    <property type="entry name" value="FKBP_C"/>
    <property type="match status" value="1"/>
</dbReference>
<evidence type="ECO:0000256" key="14">
    <source>
        <dbReference type="RuleBase" id="RU003914"/>
    </source>
</evidence>
<evidence type="ECO:0000256" key="2">
    <source>
        <dbReference type="ARBA" id="ARBA00005464"/>
    </source>
</evidence>
<dbReference type="PIRSF" id="PIRSF003095">
    <property type="entry name" value="Trigger_factor"/>
    <property type="match status" value="1"/>
</dbReference>
<comment type="catalytic activity">
    <reaction evidence="1 12 13">
        <text>[protein]-peptidylproline (omega=180) = [protein]-peptidylproline (omega=0)</text>
        <dbReference type="Rhea" id="RHEA:16237"/>
        <dbReference type="Rhea" id="RHEA-COMP:10747"/>
        <dbReference type="Rhea" id="RHEA-COMP:10748"/>
        <dbReference type="ChEBI" id="CHEBI:83833"/>
        <dbReference type="ChEBI" id="CHEBI:83834"/>
        <dbReference type="EC" id="5.2.1.8"/>
    </reaction>
</comment>
<evidence type="ECO:0000256" key="10">
    <source>
        <dbReference type="ARBA" id="ARBA00024849"/>
    </source>
</evidence>
<dbReference type="Gene3D" id="1.10.3120.10">
    <property type="entry name" value="Trigger factor, C-terminal domain"/>
    <property type="match status" value="1"/>
</dbReference>
<dbReference type="RefSeq" id="WP_114916898.1">
    <property type="nucleotide sequence ID" value="NZ_CP024848.1"/>
</dbReference>
<evidence type="ECO:0000256" key="4">
    <source>
        <dbReference type="ARBA" id="ARBA00016902"/>
    </source>
</evidence>
<comment type="similarity">
    <text evidence="2 12 14">Belongs to the FKBP-type PPIase family. Tig subfamily.</text>
</comment>
<dbReference type="FunFam" id="3.10.50.40:FF:000001">
    <property type="entry name" value="Trigger factor"/>
    <property type="match status" value="1"/>
</dbReference>
<dbReference type="KEGG" id="ocn:CUC15_12045"/>
<dbReference type="GO" id="GO:0005737">
    <property type="term" value="C:cytoplasm"/>
    <property type="evidence" value="ECO:0007669"/>
    <property type="project" value="UniProtKB-SubCell"/>
</dbReference>
<dbReference type="EMBL" id="CP024848">
    <property type="protein sequence ID" value="AXI09610.1"/>
    <property type="molecule type" value="Genomic_DNA"/>
</dbReference>
<dbReference type="Gene3D" id="3.10.50.40">
    <property type="match status" value="1"/>
</dbReference>
<evidence type="ECO:0000256" key="13">
    <source>
        <dbReference type="PROSITE-ProRule" id="PRU00277"/>
    </source>
</evidence>
<dbReference type="GO" id="GO:0051301">
    <property type="term" value="P:cell division"/>
    <property type="evidence" value="ECO:0007669"/>
    <property type="project" value="UniProtKB-KW"/>
</dbReference>
<dbReference type="GO" id="GO:0015031">
    <property type="term" value="P:protein transport"/>
    <property type="evidence" value="ECO:0007669"/>
    <property type="project" value="UniProtKB-UniRule"/>
</dbReference>
<evidence type="ECO:0000256" key="8">
    <source>
        <dbReference type="ARBA" id="ARBA00023235"/>
    </source>
</evidence>
<evidence type="ECO:0000256" key="5">
    <source>
        <dbReference type="ARBA" id="ARBA00022618"/>
    </source>
</evidence>
<feature type="coiled-coil region" evidence="15">
    <location>
        <begin position="255"/>
        <end position="290"/>
    </location>
</feature>
<dbReference type="InterPro" id="IPR037041">
    <property type="entry name" value="Trigger_fac_C_sf"/>
</dbReference>
<dbReference type="SUPFAM" id="SSF54534">
    <property type="entry name" value="FKBP-like"/>
    <property type="match status" value="1"/>
</dbReference>
<evidence type="ECO:0000256" key="12">
    <source>
        <dbReference type="HAMAP-Rule" id="MF_00303"/>
    </source>
</evidence>
<comment type="domain">
    <text evidence="12">Consists of 3 domains; the N-terminus binds the ribosome, the middle domain has PPIase activity, while the C-terminus has intrinsic chaperone activity on its own.</text>
</comment>
<dbReference type="SUPFAM" id="SSF109998">
    <property type="entry name" value="Triger factor/SurA peptide-binding domain-like"/>
    <property type="match status" value="1"/>
</dbReference>
<dbReference type="InterPro" id="IPR036611">
    <property type="entry name" value="Trigger_fac_ribosome-bd_sf"/>
</dbReference>
<dbReference type="HAMAP" id="MF_00303">
    <property type="entry name" value="Trigger_factor_Tig"/>
    <property type="match status" value="1"/>
</dbReference>
<dbReference type="Gene3D" id="3.30.70.1050">
    <property type="entry name" value="Trigger factor ribosome-binding domain"/>
    <property type="match status" value="1"/>
</dbReference>
<dbReference type="GO" id="GO:0044183">
    <property type="term" value="F:protein folding chaperone"/>
    <property type="evidence" value="ECO:0007669"/>
    <property type="project" value="TreeGrafter"/>
</dbReference>
<evidence type="ECO:0000256" key="3">
    <source>
        <dbReference type="ARBA" id="ARBA00013194"/>
    </source>
</evidence>
<dbReference type="Pfam" id="PF05697">
    <property type="entry name" value="Trigger_N"/>
    <property type="match status" value="1"/>
</dbReference>
<dbReference type="NCBIfam" id="TIGR00115">
    <property type="entry name" value="tig"/>
    <property type="match status" value="1"/>
</dbReference>
<evidence type="ECO:0000256" key="6">
    <source>
        <dbReference type="ARBA" id="ARBA00023110"/>
    </source>
</evidence>
<accession>A0A345PHY0</accession>
<dbReference type="EC" id="5.2.1.8" evidence="3 12"/>
<dbReference type="GO" id="GO:0003755">
    <property type="term" value="F:peptidyl-prolyl cis-trans isomerase activity"/>
    <property type="evidence" value="ECO:0007669"/>
    <property type="project" value="UniProtKB-UniRule"/>
</dbReference>
<dbReference type="PANTHER" id="PTHR30560">
    <property type="entry name" value="TRIGGER FACTOR CHAPERONE AND PEPTIDYL-PROLYL CIS/TRANS ISOMERASE"/>
    <property type="match status" value="1"/>
</dbReference>
<dbReference type="InterPro" id="IPR008881">
    <property type="entry name" value="Trigger_fac_ribosome-bd_bac"/>
</dbReference>
<dbReference type="Proteomes" id="UP000253908">
    <property type="component" value="Chromosome"/>
</dbReference>
<dbReference type="OrthoDB" id="9767721at2"/>
<dbReference type="PROSITE" id="PS50059">
    <property type="entry name" value="FKBP_PPIASE"/>
    <property type="match status" value="1"/>
</dbReference>
<comment type="function">
    <text evidence="10 12">Involved in protein export. Acts as a chaperone by maintaining the newly synthesized protein in an open conformation. Functions as a peptidyl-prolyl cis-trans isomerase.</text>
</comment>
<evidence type="ECO:0000256" key="7">
    <source>
        <dbReference type="ARBA" id="ARBA00023186"/>
    </source>
</evidence>
<keyword evidence="9 12" id="KW-0131">Cell cycle</keyword>
<evidence type="ECO:0000259" key="16">
    <source>
        <dbReference type="PROSITE" id="PS50059"/>
    </source>
</evidence>
<dbReference type="GO" id="GO:0043335">
    <property type="term" value="P:protein unfolding"/>
    <property type="evidence" value="ECO:0007669"/>
    <property type="project" value="TreeGrafter"/>
</dbReference>
<dbReference type="Pfam" id="PF05698">
    <property type="entry name" value="Trigger_C"/>
    <property type="match status" value="1"/>
</dbReference>
<reference evidence="18" key="1">
    <citation type="submission" date="2017-11" db="EMBL/GenBank/DDBJ databases">
        <authorList>
            <person name="Zhu W."/>
        </authorList>
    </citation>
    <scope>NUCLEOTIDE SEQUENCE [LARGE SCALE GENOMIC DNA]</scope>
    <source>
        <strain evidence="18">160</strain>
    </source>
</reference>
<keyword evidence="6 12" id="KW-0697">Rotamase</keyword>
<keyword evidence="15" id="KW-0175">Coiled coil</keyword>
<name>A0A345PHY0_9BACI</name>
<dbReference type="InterPro" id="IPR027304">
    <property type="entry name" value="Trigger_fact/SurA_dom_sf"/>
</dbReference>
<dbReference type="AlphaFoldDB" id="A0A345PHY0"/>
<feature type="domain" description="PPIase FKBP-type" evidence="16">
    <location>
        <begin position="163"/>
        <end position="245"/>
    </location>
</feature>